<dbReference type="EMBL" id="CAJOBH010017333">
    <property type="protein sequence ID" value="CAF4198541.1"/>
    <property type="molecule type" value="Genomic_DNA"/>
</dbReference>
<evidence type="ECO:0000256" key="1">
    <source>
        <dbReference type="SAM" id="MobiDB-lite"/>
    </source>
</evidence>
<evidence type="ECO:0000313" key="3">
    <source>
        <dbReference type="Proteomes" id="UP000681967"/>
    </source>
</evidence>
<dbReference type="AlphaFoldDB" id="A0A8S2S2D8"/>
<name>A0A8S2S2D8_9BILA</name>
<evidence type="ECO:0000313" key="2">
    <source>
        <dbReference type="EMBL" id="CAF4198541.1"/>
    </source>
</evidence>
<feature type="region of interest" description="Disordered" evidence="1">
    <location>
        <begin position="56"/>
        <end position="81"/>
    </location>
</feature>
<organism evidence="2 3">
    <name type="scientific">Rotaria magnacalcarata</name>
    <dbReference type="NCBI Taxonomy" id="392030"/>
    <lineage>
        <taxon>Eukaryota</taxon>
        <taxon>Metazoa</taxon>
        <taxon>Spiralia</taxon>
        <taxon>Gnathifera</taxon>
        <taxon>Rotifera</taxon>
        <taxon>Eurotatoria</taxon>
        <taxon>Bdelloidea</taxon>
        <taxon>Philodinida</taxon>
        <taxon>Philodinidae</taxon>
        <taxon>Rotaria</taxon>
    </lineage>
</organism>
<dbReference type="Proteomes" id="UP000681967">
    <property type="component" value="Unassembled WGS sequence"/>
</dbReference>
<feature type="non-terminal residue" evidence="2">
    <location>
        <position position="81"/>
    </location>
</feature>
<gene>
    <name evidence="2" type="ORF">BYL167_LOCUS23558</name>
</gene>
<proteinExistence type="predicted"/>
<feature type="region of interest" description="Disordered" evidence="1">
    <location>
        <begin position="1"/>
        <end position="41"/>
    </location>
</feature>
<comment type="caution">
    <text evidence="2">The sequence shown here is derived from an EMBL/GenBank/DDBJ whole genome shotgun (WGS) entry which is preliminary data.</text>
</comment>
<reference evidence="2" key="1">
    <citation type="submission" date="2021-02" db="EMBL/GenBank/DDBJ databases">
        <authorList>
            <person name="Nowell W R."/>
        </authorList>
    </citation>
    <scope>NUCLEOTIDE SEQUENCE</scope>
</reference>
<feature type="non-terminal residue" evidence="2">
    <location>
        <position position="1"/>
    </location>
</feature>
<accession>A0A8S2S2D8</accession>
<feature type="compositionally biased region" description="Basic and acidic residues" evidence="1">
    <location>
        <begin position="66"/>
        <end position="81"/>
    </location>
</feature>
<sequence>SKIGFTPQSIIPPTPTVPPIVNSSDNEQNNRNDNSNYDSLVGSLKSDTLNWKDQQLTSGDEASDVESEKEIERNLMLQKEQ</sequence>
<protein>
    <submittedName>
        <fullName evidence="2">Uncharacterized protein</fullName>
    </submittedName>
</protein>
<feature type="compositionally biased region" description="Low complexity" evidence="1">
    <location>
        <begin position="19"/>
        <end position="39"/>
    </location>
</feature>